<dbReference type="EMBL" id="CAHR02000044">
    <property type="protein sequence ID" value="CCG81543.1"/>
    <property type="molecule type" value="Genomic_DNA"/>
</dbReference>
<feature type="region of interest" description="Disordered" evidence="1">
    <location>
        <begin position="573"/>
        <end position="592"/>
    </location>
</feature>
<dbReference type="VEuPathDB" id="FungiDB:TAPDE_001386"/>
<evidence type="ECO:0000313" key="3">
    <source>
        <dbReference type="EMBL" id="CCG81543.1"/>
    </source>
</evidence>
<dbReference type="Proteomes" id="UP000013776">
    <property type="component" value="Unassembled WGS sequence"/>
</dbReference>
<feature type="region of interest" description="Disordered" evidence="1">
    <location>
        <begin position="299"/>
        <end position="375"/>
    </location>
</feature>
<dbReference type="InterPro" id="IPR039483">
    <property type="entry name" value="Meu6_PH_dom"/>
</dbReference>
<protein>
    <submittedName>
        <fullName evidence="3">Conserved lysine-rich protein</fullName>
    </submittedName>
</protein>
<keyword evidence="4" id="KW-1185">Reference proteome</keyword>
<evidence type="ECO:0000313" key="4">
    <source>
        <dbReference type="Proteomes" id="UP000013776"/>
    </source>
</evidence>
<dbReference type="PANTHER" id="PTHR42073">
    <property type="entry name" value="MEIOTIC EXPRESSION UP-REGULATED PROTEIN 6"/>
    <property type="match status" value="1"/>
</dbReference>
<feature type="region of interest" description="Disordered" evidence="1">
    <location>
        <begin position="523"/>
        <end position="542"/>
    </location>
</feature>
<dbReference type="STRING" id="1097556.S0BE39"/>
<feature type="region of interest" description="Disordered" evidence="1">
    <location>
        <begin position="1"/>
        <end position="24"/>
    </location>
</feature>
<feature type="compositionally biased region" description="Basic and acidic residues" evidence="1">
    <location>
        <begin position="1"/>
        <end position="20"/>
    </location>
</feature>
<reference evidence="3 4" key="1">
    <citation type="journal article" date="2013" name="MBio">
        <title>Genome sequencing of the plant pathogen Taphrina deformans, the causal agent of peach leaf curl.</title>
        <authorList>
            <person name="Cisse O.H."/>
            <person name="Almeida J.M.G.C.F."/>
            <person name="Fonseca A."/>
            <person name="Kumar A.A."/>
            <person name="Salojaervi J."/>
            <person name="Overmyer K."/>
            <person name="Hauser P.M."/>
            <person name="Pagni M."/>
        </authorList>
    </citation>
    <scope>NUCLEOTIDE SEQUENCE [LARGE SCALE GENOMIC DNA]</scope>
    <source>
        <strain evidence="4">PYCC 5710 / ATCC 11124 / CBS 356.35 / IMI 108563 / JCM 9778 / NBRC 8474</strain>
    </source>
</reference>
<proteinExistence type="predicted"/>
<dbReference type="PANTHER" id="PTHR42073:SF1">
    <property type="entry name" value="MEIOTIC EXPRESSION UP-REGULATED PROTEIN 6"/>
    <property type="match status" value="1"/>
</dbReference>
<feature type="domain" description="Meiotic expression up-regulated protein 6 PH" evidence="2">
    <location>
        <begin position="129"/>
        <end position="255"/>
    </location>
</feature>
<organism evidence="3 4">
    <name type="scientific">Taphrina deformans (strain PYCC 5710 / ATCC 11124 / CBS 356.35 / IMI 108563 / JCM 9778 / NBRC 8474)</name>
    <name type="common">Peach leaf curl fungus</name>
    <name type="synonym">Lalaria deformans</name>
    <dbReference type="NCBI Taxonomy" id="1097556"/>
    <lineage>
        <taxon>Eukaryota</taxon>
        <taxon>Fungi</taxon>
        <taxon>Dikarya</taxon>
        <taxon>Ascomycota</taxon>
        <taxon>Taphrinomycotina</taxon>
        <taxon>Taphrinomycetes</taxon>
        <taxon>Taphrinales</taxon>
        <taxon>Taphrinaceae</taxon>
        <taxon>Taphrina</taxon>
    </lineage>
</organism>
<dbReference type="InterPro" id="IPR039712">
    <property type="entry name" value="Meu6"/>
</dbReference>
<sequence length="655" mass="70856">MSDPVIHQHHDHREHGESHEQQPVIEPDAIAITTSQEIEAETAVVAVEVEDVPAAAAVADPEPAPETVPEAPVQTESQTVVSEIVNSPIETDLATSGPVEPEHKEDLAHEESLYSGLLAYRKASATFPIYHKRYFYFSSEAIPLENLYAFYEKSKKLKVDKDELDQLVARKRPPARNGMKLTELDAATSGVGLLFYSKAPDAAPSGILECSRMTEIKADEHMSDRFSISYGAKQTFYFETGLSNRAAWVAGISKKKFETTAEIETIRTSAIYIANLKVLEDGTAFHKIQPIEVTNEIFSDEDENEVAVQNPAAESAESSAEDKNSERPKGRRASSFLKSLKDKAHQEKPTAEVSQEGPEVPEKTPKKDKRRSFLAGFKSKRDTVIAPSVAESQSAPAQDLAVAHTEADATCSVVVEKQTSERAAAGIVGTAKSPLSPFKEKVDGFFSKFKKSHDKEQMEVSCNETETGHVHMTADSTQVEPADAQAETSGVTTEITVAESSAATEVDIGPCSEQCAVSQTVEAASAPVEDRKSTDWAQGAATTSRFDTDVEFEEKKSIGLARRLTSLFKAKKPGKQQVPASSVITSDGPPQLPETAIIDSEPEAEPTTVDVVDVTTEAGASSNAQEEITCCAHAHQTEATIIEEKEAAVVAEPVK</sequence>
<accession>S0BE39</accession>
<dbReference type="AlphaFoldDB" id="S0BE39"/>
<dbReference type="Pfam" id="PF15406">
    <property type="entry name" value="PH_6"/>
    <property type="match status" value="1"/>
</dbReference>
<feature type="compositionally biased region" description="Basic and acidic residues" evidence="1">
    <location>
        <begin position="339"/>
        <end position="350"/>
    </location>
</feature>
<name>S0BE39_TAPDE</name>
<comment type="caution">
    <text evidence="3">The sequence shown here is derived from an EMBL/GenBank/DDBJ whole genome shotgun (WGS) entry which is preliminary data.</text>
</comment>
<evidence type="ECO:0000256" key="1">
    <source>
        <dbReference type="SAM" id="MobiDB-lite"/>
    </source>
</evidence>
<gene>
    <name evidence="3" type="ORF">TAPDE_001386</name>
</gene>
<evidence type="ECO:0000259" key="2">
    <source>
        <dbReference type="Pfam" id="PF15406"/>
    </source>
</evidence>